<name>A0A6I4YEM3_9DEIO</name>
<feature type="chain" id="PRO_5026144249" evidence="1">
    <location>
        <begin position="18"/>
        <end position="159"/>
    </location>
</feature>
<accession>A0A6I4YEM3</accession>
<gene>
    <name evidence="2" type="ORF">GLX28_10110</name>
</gene>
<keyword evidence="3" id="KW-1185">Reference proteome</keyword>
<proteinExistence type="predicted"/>
<dbReference type="RefSeq" id="WP_155300859.1">
    <property type="nucleotide sequence ID" value="NZ_WVHK01000032.1"/>
</dbReference>
<reference evidence="2 3" key="1">
    <citation type="submission" date="2019-11" db="EMBL/GenBank/DDBJ databases">
        <title>Genome sequence of Deinococcus xianganensis Y35, AI-2 producing algicidal bacterium, isolated from lake water.</title>
        <authorList>
            <person name="Li Y."/>
        </authorList>
    </citation>
    <scope>NUCLEOTIDE SEQUENCE [LARGE SCALE GENOMIC DNA]</scope>
    <source>
        <strain evidence="2 3">Y35</strain>
    </source>
</reference>
<protein>
    <submittedName>
        <fullName evidence="2">Uncharacterized protein</fullName>
    </submittedName>
</protein>
<evidence type="ECO:0000313" key="2">
    <source>
        <dbReference type="EMBL" id="MXV19992.1"/>
    </source>
</evidence>
<evidence type="ECO:0000256" key="1">
    <source>
        <dbReference type="SAM" id="SignalP"/>
    </source>
</evidence>
<comment type="caution">
    <text evidence="2">The sequence shown here is derived from an EMBL/GenBank/DDBJ whole genome shotgun (WGS) entry which is preliminary data.</text>
</comment>
<keyword evidence="1" id="KW-0732">Signal</keyword>
<feature type="signal peptide" evidence="1">
    <location>
        <begin position="1"/>
        <end position="17"/>
    </location>
</feature>
<dbReference type="AlphaFoldDB" id="A0A6I4YEM3"/>
<organism evidence="2 3">
    <name type="scientific">Deinococcus xianganensis</name>
    <dbReference type="NCBI Taxonomy" id="1507289"/>
    <lineage>
        <taxon>Bacteria</taxon>
        <taxon>Thermotogati</taxon>
        <taxon>Deinococcota</taxon>
        <taxon>Deinococci</taxon>
        <taxon>Deinococcales</taxon>
        <taxon>Deinococcaceae</taxon>
        <taxon>Deinococcus</taxon>
    </lineage>
</organism>
<sequence length="159" mass="16940">MRRLLPALLLSLGTAQAQGSLSLQDLCIQMTTSRVQVVAYLPALESADLAECFRQAKVNYGRRVLLLTVPYFTKSSSSYVPSLALAGVPVFEANVNSPVGIVLIDGVAYAAPNLGRASSALPAAASAAQTRVYAEWFNSALKSAKRLSPVDALSRLTRR</sequence>
<dbReference type="EMBL" id="WVHK01000032">
    <property type="protein sequence ID" value="MXV19992.1"/>
    <property type="molecule type" value="Genomic_DNA"/>
</dbReference>
<dbReference type="Proteomes" id="UP000430519">
    <property type="component" value="Unassembled WGS sequence"/>
</dbReference>
<evidence type="ECO:0000313" key="3">
    <source>
        <dbReference type="Proteomes" id="UP000430519"/>
    </source>
</evidence>